<organism evidence="2">
    <name type="scientific">Roseomonas mucosa</name>
    <dbReference type="NCBI Taxonomy" id="207340"/>
    <lineage>
        <taxon>Bacteria</taxon>
        <taxon>Pseudomonadati</taxon>
        <taxon>Pseudomonadota</taxon>
        <taxon>Alphaproteobacteria</taxon>
        <taxon>Acetobacterales</taxon>
        <taxon>Roseomonadaceae</taxon>
        <taxon>Roseomonas</taxon>
    </lineage>
</organism>
<dbReference type="AlphaFoldDB" id="A0A4Y1MT22"/>
<protein>
    <submittedName>
        <fullName evidence="2">Uncharacterized protein</fullName>
    </submittedName>
</protein>
<feature type="region of interest" description="Disordered" evidence="1">
    <location>
        <begin position="1"/>
        <end position="42"/>
    </location>
</feature>
<proteinExistence type="predicted"/>
<sequence>MPGVGVPAWCPGRPPGGKALPRPQDPHSARTLRALDPVGGRL</sequence>
<gene>
    <name evidence="2" type="ORF">RADP37_03991</name>
</gene>
<name>A0A4Y1MT22_9PROT</name>
<evidence type="ECO:0000256" key="1">
    <source>
        <dbReference type="SAM" id="MobiDB-lite"/>
    </source>
</evidence>
<evidence type="ECO:0000313" key="2">
    <source>
        <dbReference type="EMBL" id="AWV21176.1"/>
    </source>
</evidence>
<reference evidence="2" key="1">
    <citation type="submission" date="2017-12" db="EMBL/GenBank/DDBJ databases">
        <authorList>
            <person name="Martens C."/>
            <person name="Dahlstrom E."/>
            <person name="Barbian K."/>
            <person name="Sykora L."/>
            <person name="Ricklefs S."/>
            <person name="Bruno D."/>
            <person name="Anzick I."/>
            <person name="Myles I."/>
            <person name="Datta S.K."/>
        </authorList>
    </citation>
    <scope>NUCLEOTIDE SEQUENCE</scope>
    <source>
        <strain evidence="2">AD2</strain>
    </source>
</reference>
<accession>A0A4Y1MT22</accession>
<dbReference type="EMBL" id="CP025189">
    <property type="protein sequence ID" value="AWV21176.1"/>
    <property type="molecule type" value="Genomic_DNA"/>
</dbReference>